<dbReference type="KEGG" id="dae:Dtox_4205"/>
<protein>
    <submittedName>
        <fullName evidence="1">Uncharacterized protein</fullName>
    </submittedName>
</protein>
<sequence>MKTPMTYIEIEGYCPHLKRKHSITVGCNVLHLPGRLTPKYSSVTFKCDYIDECRHNCPLEKVADNKFKF</sequence>
<accession>C8VZC7</accession>
<name>C8VZC7_DESAS</name>
<evidence type="ECO:0000313" key="1">
    <source>
        <dbReference type="EMBL" id="ACV64872.1"/>
    </source>
</evidence>
<dbReference type="HOGENOM" id="CLU_2769035_0_0_9"/>
<reference evidence="1 2" key="1">
    <citation type="journal article" date="2009" name="Stand. Genomic Sci.">
        <title>Complete genome sequence of Desulfotomaculum acetoxidans type strain (5575).</title>
        <authorList>
            <person name="Spring S."/>
            <person name="Lapidus A."/>
            <person name="Schroder M."/>
            <person name="Gleim D."/>
            <person name="Sims D."/>
            <person name="Meincke L."/>
            <person name="Glavina Del Rio T."/>
            <person name="Tice H."/>
            <person name="Copeland A."/>
            <person name="Cheng J.F."/>
            <person name="Lucas S."/>
            <person name="Chen F."/>
            <person name="Nolan M."/>
            <person name="Bruce D."/>
            <person name="Goodwin L."/>
            <person name="Pitluck S."/>
            <person name="Ivanova N."/>
            <person name="Mavromatis K."/>
            <person name="Mikhailova N."/>
            <person name="Pati A."/>
            <person name="Chen A."/>
            <person name="Palaniappan K."/>
            <person name="Land M."/>
            <person name="Hauser L."/>
            <person name="Chang Y.J."/>
            <person name="Jeffries C.D."/>
            <person name="Chain P."/>
            <person name="Saunders E."/>
            <person name="Brettin T."/>
            <person name="Detter J.C."/>
            <person name="Goker M."/>
            <person name="Bristow J."/>
            <person name="Eisen J.A."/>
            <person name="Markowitz V."/>
            <person name="Hugenholtz P."/>
            <person name="Kyrpides N.C."/>
            <person name="Klenk H.P."/>
            <person name="Han C."/>
        </authorList>
    </citation>
    <scope>NUCLEOTIDE SEQUENCE [LARGE SCALE GENOMIC DNA]</scope>
    <source>
        <strain evidence="2">ATCC 49208 / DSM 771 / VKM B-1644</strain>
    </source>
</reference>
<evidence type="ECO:0000313" key="2">
    <source>
        <dbReference type="Proteomes" id="UP000002217"/>
    </source>
</evidence>
<dbReference type="STRING" id="485916.Dtox_4205"/>
<dbReference type="AlphaFoldDB" id="C8VZC7"/>
<organism evidence="1 2">
    <name type="scientific">Desulfofarcimen acetoxidans (strain ATCC 49208 / DSM 771 / KCTC 5769 / VKM B-1644 / 5575)</name>
    <name type="common">Desulfotomaculum acetoxidans</name>
    <dbReference type="NCBI Taxonomy" id="485916"/>
    <lineage>
        <taxon>Bacteria</taxon>
        <taxon>Bacillati</taxon>
        <taxon>Bacillota</taxon>
        <taxon>Clostridia</taxon>
        <taxon>Eubacteriales</taxon>
        <taxon>Peptococcaceae</taxon>
        <taxon>Desulfofarcimen</taxon>
    </lineage>
</organism>
<dbReference type="Proteomes" id="UP000002217">
    <property type="component" value="Chromosome"/>
</dbReference>
<keyword evidence="2" id="KW-1185">Reference proteome</keyword>
<gene>
    <name evidence="1" type="ordered locus">Dtox_4205</name>
</gene>
<dbReference type="EMBL" id="CP001720">
    <property type="protein sequence ID" value="ACV64872.1"/>
    <property type="molecule type" value="Genomic_DNA"/>
</dbReference>
<proteinExistence type="predicted"/>